<dbReference type="OrthoDB" id="1203055at2"/>
<dbReference type="AlphaFoldDB" id="A0A2T0MIC1"/>
<dbReference type="EMBL" id="PVYX01000001">
    <property type="protein sequence ID" value="PRX57295.1"/>
    <property type="molecule type" value="Genomic_DNA"/>
</dbReference>
<evidence type="ECO:0000256" key="1">
    <source>
        <dbReference type="SAM" id="SignalP"/>
    </source>
</evidence>
<keyword evidence="1" id="KW-0732">Signal</keyword>
<dbReference type="Proteomes" id="UP000237640">
    <property type="component" value="Unassembled WGS sequence"/>
</dbReference>
<evidence type="ECO:0000313" key="2">
    <source>
        <dbReference type="EMBL" id="PRX57295.1"/>
    </source>
</evidence>
<dbReference type="RefSeq" id="WP_106144196.1">
    <property type="nucleotide sequence ID" value="NZ_PVYX01000001.1"/>
</dbReference>
<reference evidence="2 3" key="1">
    <citation type="submission" date="2018-03" db="EMBL/GenBank/DDBJ databases">
        <title>Genomic Encyclopedia of Archaeal and Bacterial Type Strains, Phase II (KMG-II): from individual species to whole genera.</title>
        <authorList>
            <person name="Goeker M."/>
        </authorList>
    </citation>
    <scope>NUCLEOTIDE SEQUENCE [LARGE SCALE GENOMIC DNA]</scope>
    <source>
        <strain evidence="2 3">DSM 25027</strain>
    </source>
</reference>
<accession>A0A2T0MIC1</accession>
<feature type="chain" id="PRO_5015742297" evidence="1">
    <location>
        <begin position="22"/>
        <end position="136"/>
    </location>
</feature>
<comment type="caution">
    <text evidence="2">The sequence shown here is derived from an EMBL/GenBank/DDBJ whole genome shotgun (WGS) entry which is preliminary data.</text>
</comment>
<keyword evidence="3" id="KW-1185">Reference proteome</keyword>
<evidence type="ECO:0000313" key="3">
    <source>
        <dbReference type="Proteomes" id="UP000237640"/>
    </source>
</evidence>
<organism evidence="2 3">
    <name type="scientific">Flagellimonas meridianipacifica</name>
    <dbReference type="NCBI Taxonomy" id="1080225"/>
    <lineage>
        <taxon>Bacteria</taxon>
        <taxon>Pseudomonadati</taxon>
        <taxon>Bacteroidota</taxon>
        <taxon>Flavobacteriia</taxon>
        <taxon>Flavobacteriales</taxon>
        <taxon>Flavobacteriaceae</taxon>
        <taxon>Flagellimonas</taxon>
    </lineage>
</organism>
<proteinExistence type="predicted"/>
<sequence length="136" mass="15998">MKRSYLLLLVLLLGFAKQSQAQRTTTNSKLLRFYENLAERDAAYEQGLQLDHQDELDYWNDQENFERELGKSNFSFYLVYMKSKKEAHRKYLKECEGSCAHSDVYWIKMRNYLSTPDASDLFKATTDVAQSTSIKK</sequence>
<protein>
    <submittedName>
        <fullName evidence="2">Uncharacterized protein</fullName>
    </submittedName>
</protein>
<feature type="signal peptide" evidence="1">
    <location>
        <begin position="1"/>
        <end position="21"/>
    </location>
</feature>
<name>A0A2T0MIC1_9FLAO</name>
<gene>
    <name evidence="2" type="ORF">CLV81_1298</name>
</gene>